<gene>
    <name evidence="5" type="ORF">EDD34_0425</name>
</gene>
<keyword evidence="6" id="KW-1185">Reference proteome</keyword>
<proteinExistence type="predicted"/>
<dbReference type="InterPro" id="IPR036597">
    <property type="entry name" value="Fido-like_dom_sf"/>
</dbReference>
<feature type="domain" description="Fido" evidence="4">
    <location>
        <begin position="89"/>
        <end position="228"/>
    </location>
</feature>
<dbReference type="InterPro" id="IPR003812">
    <property type="entry name" value="Fido"/>
</dbReference>
<feature type="active site" evidence="1">
    <location>
        <position position="170"/>
    </location>
</feature>
<reference evidence="5 6" key="1">
    <citation type="submission" date="2018-11" db="EMBL/GenBank/DDBJ databases">
        <title>Sequencing the genomes of 1000 actinobacteria strains.</title>
        <authorList>
            <person name="Klenk H.-P."/>
        </authorList>
    </citation>
    <scope>NUCLEOTIDE SEQUENCE [LARGE SCALE GENOMIC DNA]</scope>
    <source>
        <strain evidence="5 6">DSM 15700</strain>
    </source>
</reference>
<dbReference type="EMBL" id="RKQZ01000001">
    <property type="protein sequence ID" value="RPF19859.1"/>
    <property type="molecule type" value="Genomic_DNA"/>
</dbReference>
<name>A0A3N4YFD4_9MICO</name>
<dbReference type="AlphaFoldDB" id="A0A3N4YFD4"/>
<dbReference type="SUPFAM" id="SSF140931">
    <property type="entry name" value="Fic-like"/>
    <property type="match status" value="1"/>
</dbReference>
<evidence type="ECO:0000313" key="6">
    <source>
        <dbReference type="Proteomes" id="UP000280501"/>
    </source>
</evidence>
<evidence type="ECO:0000256" key="3">
    <source>
        <dbReference type="PIRSR" id="PIRSR640198-3"/>
    </source>
</evidence>
<dbReference type="OrthoDB" id="9813719at2"/>
<comment type="caution">
    <text evidence="5">The sequence shown here is derived from an EMBL/GenBank/DDBJ whole genome shotgun (WGS) entry which is preliminary data.</text>
</comment>
<sequence length="248" mass="27639">MTLTRSAFFDRIATSDHLTPDYADDVLVRIAHHSSAIEGNSLTVSDTVTLLVDEIAPSGGKSMRELYEVANHREALASVVEHSASGERLSGTFIRTVHGELLDHIRDDHGQWKTTQNAILGSRVETAEPADVPWLMEQWAENAQWQAENLKGSAAIEAIASAHADFERIHPFADGNGRTGRMLIMWQTLTAFGLPLIIEVDRRDEYIAALDDDDRPALARLLANCLLDERDRARKFGVDVERSEARER</sequence>
<dbReference type="Pfam" id="PF02661">
    <property type="entry name" value="Fic"/>
    <property type="match status" value="1"/>
</dbReference>
<evidence type="ECO:0000256" key="2">
    <source>
        <dbReference type="PIRSR" id="PIRSR640198-2"/>
    </source>
</evidence>
<accession>A0A3N4YFD4</accession>
<dbReference type="GO" id="GO:0005524">
    <property type="term" value="F:ATP binding"/>
    <property type="evidence" value="ECO:0007669"/>
    <property type="project" value="UniProtKB-KW"/>
</dbReference>
<evidence type="ECO:0000256" key="1">
    <source>
        <dbReference type="PIRSR" id="PIRSR640198-1"/>
    </source>
</evidence>
<keyword evidence="2" id="KW-0067">ATP-binding</keyword>
<protein>
    <submittedName>
        <fullName evidence="5">Fic/DOC family protein</fullName>
    </submittedName>
</protein>
<keyword evidence="2" id="KW-0547">Nucleotide-binding</keyword>
<feature type="binding site" evidence="2">
    <location>
        <begin position="174"/>
        <end position="181"/>
    </location>
    <ligand>
        <name>ATP</name>
        <dbReference type="ChEBI" id="CHEBI:30616"/>
    </ligand>
</feature>
<dbReference type="RefSeq" id="WP_123813100.1">
    <property type="nucleotide sequence ID" value="NZ_RKQZ01000001.1"/>
</dbReference>
<dbReference type="Gene3D" id="1.10.3290.10">
    <property type="entry name" value="Fido-like domain"/>
    <property type="match status" value="1"/>
</dbReference>
<evidence type="ECO:0000259" key="4">
    <source>
        <dbReference type="PROSITE" id="PS51459"/>
    </source>
</evidence>
<organism evidence="5 6">
    <name type="scientific">Myceligenerans xiligouense</name>
    <dbReference type="NCBI Taxonomy" id="253184"/>
    <lineage>
        <taxon>Bacteria</taxon>
        <taxon>Bacillati</taxon>
        <taxon>Actinomycetota</taxon>
        <taxon>Actinomycetes</taxon>
        <taxon>Micrococcales</taxon>
        <taxon>Promicromonosporaceae</taxon>
        <taxon>Myceligenerans</taxon>
    </lineage>
</organism>
<dbReference type="InterPro" id="IPR040198">
    <property type="entry name" value="Fido_containing"/>
</dbReference>
<evidence type="ECO:0000313" key="5">
    <source>
        <dbReference type="EMBL" id="RPF19859.1"/>
    </source>
</evidence>
<dbReference type="PROSITE" id="PS51459">
    <property type="entry name" value="FIDO"/>
    <property type="match status" value="1"/>
</dbReference>
<feature type="site" description="Important for autoinhibition of adenylyltransferase activity" evidence="3">
    <location>
        <position position="38"/>
    </location>
</feature>
<dbReference type="PANTHER" id="PTHR13504:SF38">
    <property type="entry name" value="FIDO DOMAIN-CONTAINING PROTEIN"/>
    <property type="match status" value="1"/>
</dbReference>
<dbReference type="Proteomes" id="UP000280501">
    <property type="component" value="Unassembled WGS sequence"/>
</dbReference>
<dbReference type="PANTHER" id="PTHR13504">
    <property type="entry name" value="FIDO DOMAIN-CONTAINING PROTEIN DDB_G0283145"/>
    <property type="match status" value="1"/>
</dbReference>